<feature type="transmembrane region" description="Helical" evidence="1">
    <location>
        <begin position="6"/>
        <end position="27"/>
    </location>
</feature>
<dbReference type="EMBL" id="SLXQ01000006">
    <property type="protein sequence ID" value="TCP51960.1"/>
    <property type="molecule type" value="Genomic_DNA"/>
</dbReference>
<evidence type="ECO:0000256" key="1">
    <source>
        <dbReference type="SAM" id="Phobius"/>
    </source>
</evidence>
<gene>
    <name evidence="2" type="ORF">EV191_106124</name>
</gene>
<dbReference type="Proteomes" id="UP000294911">
    <property type="component" value="Unassembled WGS sequence"/>
</dbReference>
<organism evidence="2 3">
    <name type="scientific">Tamaricihabitans halophyticus</name>
    <dbReference type="NCBI Taxonomy" id="1262583"/>
    <lineage>
        <taxon>Bacteria</taxon>
        <taxon>Bacillati</taxon>
        <taxon>Actinomycetota</taxon>
        <taxon>Actinomycetes</taxon>
        <taxon>Pseudonocardiales</taxon>
        <taxon>Pseudonocardiaceae</taxon>
        <taxon>Tamaricihabitans</taxon>
    </lineage>
</organism>
<keyword evidence="1" id="KW-1133">Transmembrane helix</keyword>
<evidence type="ECO:0000313" key="2">
    <source>
        <dbReference type="EMBL" id="TCP51960.1"/>
    </source>
</evidence>
<proteinExistence type="predicted"/>
<keyword evidence="1" id="KW-0472">Membrane</keyword>
<sequence>MTALELGAMLTTGVMAGVYAAFSIMIMPALRPSQPSTEPAAADHVAMAISTMRSINRTAERTPFRVLFFGTTLLALAVALHEVLLSAESPNPLRLAGAALSLSAFVITAVFHVPRNNRIDALAAEQSSAADWARLATQWTYGNHVRAIGSALGALAFGLSGYPGLG</sequence>
<comment type="caution">
    <text evidence="2">The sequence shown here is derived from an EMBL/GenBank/DDBJ whole genome shotgun (WGS) entry which is preliminary data.</text>
</comment>
<protein>
    <submittedName>
        <fullName evidence="2">Putative membrane protein</fullName>
    </submittedName>
</protein>
<dbReference type="AlphaFoldDB" id="A0A4R2QQG1"/>
<keyword evidence="3" id="KW-1185">Reference proteome</keyword>
<dbReference type="OrthoDB" id="428263at2"/>
<dbReference type="Pfam" id="PF08592">
    <property type="entry name" value="Anthrone_oxy"/>
    <property type="match status" value="1"/>
</dbReference>
<name>A0A4R2QQG1_9PSEU</name>
<feature type="transmembrane region" description="Helical" evidence="1">
    <location>
        <begin position="62"/>
        <end position="81"/>
    </location>
</feature>
<accession>A0A4R2QQG1</accession>
<reference evidence="2 3" key="1">
    <citation type="submission" date="2019-03" db="EMBL/GenBank/DDBJ databases">
        <title>Genomic Encyclopedia of Type Strains, Phase IV (KMG-IV): sequencing the most valuable type-strain genomes for metagenomic binning, comparative biology and taxonomic classification.</title>
        <authorList>
            <person name="Goeker M."/>
        </authorList>
    </citation>
    <scope>NUCLEOTIDE SEQUENCE [LARGE SCALE GENOMIC DNA]</scope>
    <source>
        <strain evidence="2 3">DSM 45765</strain>
    </source>
</reference>
<feature type="transmembrane region" description="Helical" evidence="1">
    <location>
        <begin position="93"/>
        <end position="113"/>
    </location>
</feature>
<dbReference type="RefSeq" id="WP_132877824.1">
    <property type="nucleotide sequence ID" value="NZ_SLXQ01000006.1"/>
</dbReference>
<dbReference type="InterPro" id="IPR013901">
    <property type="entry name" value="Anthrone_oxy"/>
</dbReference>
<evidence type="ECO:0000313" key="3">
    <source>
        <dbReference type="Proteomes" id="UP000294911"/>
    </source>
</evidence>
<keyword evidence="1" id="KW-0812">Transmembrane</keyword>